<dbReference type="InterPro" id="IPR006600">
    <property type="entry name" value="HTH_CenpB_DNA-bd_dom"/>
</dbReference>
<feature type="domain" description="HTH CENPB-type" evidence="3">
    <location>
        <begin position="53"/>
        <end position="125"/>
    </location>
</feature>
<keyword evidence="2" id="KW-0238">DNA-binding</keyword>
<comment type="caution">
    <text evidence="4">The sequence shown here is derived from an EMBL/GenBank/DDBJ whole genome shotgun (WGS) entry which is preliminary data.</text>
</comment>
<dbReference type="InterPro" id="IPR009057">
    <property type="entry name" value="Homeodomain-like_sf"/>
</dbReference>
<sequence length="264" mass="29949">MVKTSRNNYSEAEKQRIIERFHESGLSVNQFALNEKISRANIQEWKKIGPKPPKKKTREPQYDSIGDAVCAWLMGERAKGLVVTNQDFREKARELAKLDGIPDTFKVSPGWVAKMKKRNRLTYRKAGHVSRKLAPTEKDLAEQEEFHEELQEKVVLSQTPLRNIINQDQTCMRMVSPYGLTLDKIGTKEVLTVQPGGEKNTFTVSLAIRADGSKLPAVIIFKATNKKTGRLSESIMGKLKIPNNCIVWSSLSGWWKRTLGPRVD</sequence>
<dbReference type="OrthoDB" id="5876240at2759"/>
<dbReference type="Gene3D" id="1.10.10.60">
    <property type="entry name" value="Homeodomain-like"/>
    <property type="match status" value="1"/>
</dbReference>
<organism evidence="4 5">
    <name type="scientific">Hypsibius exemplaris</name>
    <name type="common">Freshwater tardigrade</name>
    <dbReference type="NCBI Taxonomy" id="2072580"/>
    <lineage>
        <taxon>Eukaryota</taxon>
        <taxon>Metazoa</taxon>
        <taxon>Ecdysozoa</taxon>
        <taxon>Tardigrada</taxon>
        <taxon>Eutardigrada</taxon>
        <taxon>Parachela</taxon>
        <taxon>Hypsibioidea</taxon>
        <taxon>Hypsibiidae</taxon>
        <taxon>Hypsibius</taxon>
    </lineage>
</organism>
<evidence type="ECO:0000313" key="5">
    <source>
        <dbReference type="Proteomes" id="UP000192578"/>
    </source>
</evidence>
<reference evidence="5" key="1">
    <citation type="submission" date="2017-01" db="EMBL/GenBank/DDBJ databases">
        <title>Comparative genomics of anhydrobiosis in the tardigrade Hypsibius dujardini.</title>
        <authorList>
            <person name="Yoshida Y."/>
            <person name="Koutsovoulos G."/>
            <person name="Laetsch D."/>
            <person name="Stevens L."/>
            <person name="Kumar S."/>
            <person name="Horikawa D."/>
            <person name="Ishino K."/>
            <person name="Komine S."/>
            <person name="Tomita M."/>
            <person name="Blaxter M."/>
            <person name="Arakawa K."/>
        </authorList>
    </citation>
    <scope>NUCLEOTIDE SEQUENCE [LARGE SCALE GENOMIC DNA]</scope>
    <source>
        <strain evidence="5">Z151</strain>
    </source>
</reference>
<dbReference type="SUPFAM" id="SSF46689">
    <property type="entry name" value="Homeodomain-like"/>
    <property type="match status" value="1"/>
</dbReference>
<dbReference type="PANTHER" id="PTHR19303">
    <property type="entry name" value="TRANSPOSON"/>
    <property type="match status" value="1"/>
</dbReference>
<evidence type="ECO:0000256" key="2">
    <source>
        <dbReference type="ARBA" id="ARBA00023125"/>
    </source>
</evidence>
<dbReference type="AlphaFoldDB" id="A0A1W0WR57"/>
<comment type="subcellular location">
    <subcellularLocation>
        <location evidence="1">Nucleus</location>
    </subcellularLocation>
</comment>
<evidence type="ECO:0000256" key="1">
    <source>
        <dbReference type="ARBA" id="ARBA00004123"/>
    </source>
</evidence>
<evidence type="ECO:0000259" key="3">
    <source>
        <dbReference type="PROSITE" id="PS51253"/>
    </source>
</evidence>
<dbReference type="Pfam" id="PF03221">
    <property type="entry name" value="HTH_Tnp_Tc5"/>
    <property type="match status" value="1"/>
</dbReference>
<name>A0A1W0WR57_HYPEX</name>
<dbReference type="GO" id="GO:0003677">
    <property type="term" value="F:DNA binding"/>
    <property type="evidence" value="ECO:0007669"/>
    <property type="project" value="UniProtKB-KW"/>
</dbReference>
<protein>
    <recommendedName>
        <fullName evidence="3">HTH CENPB-type domain-containing protein</fullName>
    </recommendedName>
</protein>
<accession>A0A1W0WR57</accession>
<dbReference type="GO" id="GO:0005634">
    <property type="term" value="C:nucleus"/>
    <property type="evidence" value="ECO:0007669"/>
    <property type="project" value="UniProtKB-SubCell"/>
</dbReference>
<dbReference type="EMBL" id="MTYJ01000057">
    <property type="protein sequence ID" value="OQV17686.1"/>
    <property type="molecule type" value="Genomic_DNA"/>
</dbReference>
<dbReference type="Proteomes" id="UP000192578">
    <property type="component" value="Unassembled WGS sequence"/>
</dbReference>
<dbReference type="PANTHER" id="PTHR19303:SF74">
    <property type="entry name" value="POGO TRANSPOSABLE ELEMENT WITH KRAB DOMAIN"/>
    <property type="match status" value="1"/>
</dbReference>
<dbReference type="SMART" id="SM00674">
    <property type="entry name" value="CENPB"/>
    <property type="match status" value="1"/>
</dbReference>
<evidence type="ECO:0000313" key="4">
    <source>
        <dbReference type="EMBL" id="OQV17686.1"/>
    </source>
</evidence>
<keyword evidence="5" id="KW-1185">Reference proteome</keyword>
<gene>
    <name evidence="4" type="ORF">BV898_08144</name>
</gene>
<dbReference type="InterPro" id="IPR050863">
    <property type="entry name" value="CenT-Element_Derived"/>
</dbReference>
<dbReference type="PROSITE" id="PS51253">
    <property type="entry name" value="HTH_CENPB"/>
    <property type="match status" value="1"/>
</dbReference>
<proteinExistence type="predicted"/>